<proteinExistence type="predicted"/>
<dbReference type="PANTHER" id="PTHR34874:SF1">
    <property type="entry name" value="PROTEIN YCHN"/>
    <property type="match status" value="1"/>
</dbReference>
<dbReference type="Gene3D" id="3.40.1260.10">
    <property type="entry name" value="DsrEFH-like"/>
    <property type="match status" value="1"/>
</dbReference>
<dbReference type="RefSeq" id="WP_059287150.1">
    <property type="nucleotide sequence ID" value="NZ_LNQU01000156.1"/>
</dbReference>
<dbReference type="OrthoDB" id="9812053at2"/>
<evidence type="ECO:0000313" key="1">
    <source>
        <dbReference type="EMBL" id="PXX49205.1"/>
    </source>
</evidence>
<dbReference type="SUPFAM" id="SSF75169">
    <property type="entry name" value="DsrEFH-like"/>
    <property type="match status" value="1"/>
</dbReference>
<evidence type="ECO:0000313" key="2">
    <source>
        <dbReference type="Proteomes" id="UP000248395"/>
    </source>
</evidence>
<accession>A0A318JLP9</accession>
<name>A0A318JLP9_9NEIS</name>
<gene>
    <name evidence="1" type="ORF">DFR38_105248</name>
</gene>
<organism evidence="1 2">
    <name type="scientific">Aquitalea magnusonii</name>
    <dbReference type="NCBI Taxonomy" id="332411"/>
    <lineage>
        <taxon>Bacteria</taxon>
        <taxon>Pseudomonadati</taxon>
        <taxon>Pseudomonadota</taxon>
        <taxon>Betaproteobacteria</taxon>
        <taxon>Neisseriales</taxon>
        <taxon>Chromobacteriaceae</taxon>
        <taxon>Aquitalea</taxon>
    </lineage>
</organism>
<dbReference type="PANTHER" id="PTHR34874">
    <property type="entry name" value="PROTEIN YCHN"/>
    <property type="match status" value="1"/>
</dbReference>
<dbReference type="GO" id="GO:0005829">
    <property type="term" value="C:cytosol"/>
    <property type="evidence" value="ECO:0007669"/>
    <property type="project" value="TreeGrafter"/>
</dbReference>
<dbReference type="Proteomes" id="UP000248395">
    <property type="component" value="Unassembled WGS sequence"/>
</dbReference>
<reference evidence="1 2" key="1">
    <citation type="submission" date="2018-05" db="EMBL/GenBank/DDBJ databases">
        <title>Genomic Encyclopedia of Type Strains, Phase IV (KMG-IV): sequencing the most valuable type-strain genomes for metagenomic binning, comparative biology and taxonomic classification.</title>
        <authorList>
            <person name="Goeker M."/>
        </authorList>
    </citation>
    <scope>NUCLEOTIDE SEQUENCE [LARGE SCALE GENOMIC DNA]</scope>
    <source>
        <strain evidence="1 2">DSM 25134</strain>
    </source>
</reference>
<dbReference type="InterPro" id="IPR003787">
    <property type="entry name" value="Sulphur_relay_DsrE/F-like"/>
</dbReference>
<comment type="caution">
    <text evidence="1">The sequence shown here is derived from an EMBL/GenBank/DDBJ whole genome shotgun (WGS) entry which is preliminary data.</text>
</comment>
<dbReference type="AlphaFoldDB" id="A0A318JLP9"/>
<sequence length="117" mass="12333">MQTILLTVNASPYGSERLLSALRLTLALLSQPGAAQVRLFLLSDAVSTAINQQTVATPPNLGEMLSEAMALGATVHVCRSCADARGLKAERLLPGVQIGSMPELAEWTLAADKVLSF</sequence>
<protein>
    <submittedName>
        <fullName evidence="1">Uncharacterized protein involved in oxidation of intracellular sulfur</fullName>
    </submittedName>
</protein>
<dbReference type="InterPro" id="IPR027396">
    <property type="entry name" value="DsrEFH-like"/>
</dbReference>
<dbReference type="EMBL" id="QJKC01000005">
    <property type="protein sequence ID" value="PXX49205.1"/>
    <property type="molecule type" value="Genomic_DNA"/>
</dbReference>
<keyword evidence="2" id="KW-1185">Reference proteome</keyword>
<dbReference type="Pfam" id="PF02635">
    <property type="entry name" value="DsrE"/>
    <property type="match status" value="1"/>
</dbReference>